<dbReference type="InterPro" id="IPR003593">
    <property type="entry name" value="AAA+_ATPase"/>
</dbReference>
<dbReference type="InterPro" id="IPR003959">
    <property type="entry name" value="ATPase_AAA_core"/>
</dbReference>
<sequence length="665" mass="80635">MENKKNIDNINNIQIFIDLIENNKNIFTCIQCSNINSYETYNNILQFIKVDLNIYTCIVDIVSIYNSENIPKLLKEIFLDFIKYIKRNKIYKSVFFLPYFDEWVISIKQRKSVNLAEEYDEEKVKRKDINMHIYNTFCYLKNSLLKNLNKNYCVKFIGFHKTNDIFDLYDDLFDYKINIDYFNNTYILYYININKRINLCYKENNLSINLIYKILSDRLDFVNGDINMFKCFFKYYFKFLNFKKNKENKQKKKLGFERINENKVEKYIFVKKNFKLLNFLISLKDFKYLKKYKYILSEKKKKKICIFLYSCRANNILKHICTNYYTSIFIKDYINTFLKKHIKLSKNVNYSKNNNKIYNINKNTNNIDYCRKSNFNNDKHNNSTINGNNMYPCNLISNCGVNINHKDIKYMKFSKLKEIRKQFILKNDYQNNHYNIYNSDKKNYIHFYFSKINIPNTLLIYGENGVGKSTLIKFLIHIISSNYKSLFIDKRKICKSNNIKNEYISENIQPIFTKTIHKSNYINNKKYFKYYSQLKKIHLIAKKKFFYKFKNVRIIPFENHLLINKTIGENSRYIKKVFLMALRNQPSIIIFDNIDIFLEKNKNYKGFEDDQNEDVYKNIYILLIHYMSIYLNKSNKIKFIAATNINPYFFKFSFLNRIKKIIFIS</sequence>
<evidence type="ECO:0000313" key="2">
    <source>
        <dbReference type="EMBL" id="CRG94826.1"/>
    </source>
</evidence>
<dbReference type="OMA" id="FQNVCII"/>
<protein>
    <recommendedName>
        <fullName evidence="1">AAA+ ATPase domain-containing protein</fullName>
    </recommendedName>
</protein>
<dbReference type="RefSeq" id="XP_028527641.1">
    <property type="nucleotide sequence ID" value="XM_028670938.1"/>
</dbReference>
<dbReference type="Pfam" id="PF00004">
    <property type="entry name" value="AAA"/>
    <property type="match status" value="1"/>
</dbReference>
<dbReference type="OrthoDB" id="383152at2759"/>
<dbReference type="GO" id="GO:0005524">
    <property type="term" value="F:ATP binding"/>
    <property type="evidence" value="ECO:0007669"/>
    <property type="project" value="InterPro"/>
</dbReference>
<organism evidence="2 3">
    <name type="scientific">Plasmodium gallinaceum</name>
    <dbReference type="NCBI Taxonomy" id="5849"/>
    <lineage>
        <taxon>Eukaryota</taxon>
        <taxon>Sar</taxon>
        <taxon>Alveolata</taxon>
        <taxon>Apicomplexa</taxon>
        <taxon>Aconoidasida</taxon>
        <taxon>Haemosporida</taxon>
        <taxon>Plasmodiidae</taxon>
        <taxon>Plasmodium</taxon>
        <taxon>Plasmodium (Haemamoeba)</taxon>
    </lineage>
</organism>
<proteinExistence type="predicted"/>
<gene>
    <name evidence="2" type="ORF">PGAL8A_00222300</name>
</gene>
<keyword evidence="3" id="KW-1185">Reference proteome</keyword>
<accession>A0A1J1GRA4</accession>
<dbReference type="SMART" id="SM00382">
    <property type="entry name" value="AAA"/>
    <property type="match status" value="1"/>
</dbReference>
<feature type="domain" description="AAA+ ATPase" evidence="1">
    <location>
        <begin position="454"/>
        <end position="663"/>
    </location>
</feature>
<dbReference type="EMBL" id="CVMV01000032">
    <property type="protein sequence ID" value="CRG94826.1"/>
    <property type="molecule type" value="Genomic_DNA"/>
</dbReference>
<dbReference type="GeneID" id="39730750"/>
<evidence type="ECO:0000313" key="3">
    <source>
        <dbReference type="Proteomes" id="UP000220797"/>
    </source>
</evidence>
<comment type="caution">
    <text evidence="2">The sequence shown here is derived from an EMBL/GenBank/DDBJ whole genome shotgun (WGS) entry which is preliminary data.</text>
</comment>
<dbReference type="Gene3D" id="3.40.50.300">
    <property type="entry name" value="P-loop containing nucleotide triphosphate hydrolases"/>
    <property type="match status" value="1"/>
</dbReference>
<reference evidence="2" key="1">
    <citation type="submission" date="2015-04" db="EMBL/GenBank/DDBJ databases">
        <authorList>
            <consortium name="Pathogen Informatics"/>
        </authorList>
    </citation>
    <scope>NUCLEOTIDE SEQUENCE [LARGE SCALE GENOMIC DNA]</scope>
    <source>
        <strain evidence="2">8A</strain>
    </source>
</reference>
<dbReference type="Proteomes" id="UP000220797">
    <property type="component" value="Unassembled WGS sequence"/>
</dbReference>
<dbReference type="VEuPathDB" id="PlasmoDB:PGAL8A_00222300"/>
<evidence type="ECO:0000259" key="1">
    <source>
        <dbReference type="SMART" id="SM00382"/>
    </source>
</evidence>
<name>A0A1J1GRA4_PLAGA</name>
<dbReference type="GO" id="GO:0016887">
    <property type="term" value="F:ATP hydrolysis activity"/>
    <property type="evidence" value="ECO:0007669"/>
    <property type="project" value="InterPro"/>
</dbReference>
<dbReference type="AlphaFoldDB" id="A0A1J1GRA4"/>
<dbReference type="SUPFAM" id="SSF52540">
    <property type="entry name" value="P-loop containing nucleoside triphosphate hydrolases"/>
    <property type="match status" value="1"/>
</dbReference>
<dbReference type="InterPro" id="IPR027417">
    <property type="entry name" value="P-loop_NTPase"/>
</dbReference>